<dbReference type="RefSeq" id="WP_244823036.1">
    <property type="nucleotide sequence ID" value="NZ_CP112998.1"/>
</dbReference>
<dbReference type="SUPFAM" id="SSF53448">
    <property type="entry name" value="Nucleotide-diphospho-sugar transferases"/>
    <property type="match status" value="1"/>
</dbReference>
<organism evidence="1 2">
    <name type="scientific">Dyadobacter pollutisoli</name>
    <dbReference type="NCBI Taxonomy" id="2910158"/>
    <lineage>
        <taxon>Bacteria</taxon>
        <taxon>Pseudomonadati</taxon>
        <taxon>Bacteroidota</taxon>
        <taxon>Cytophagia</taxon>
        <taxon>Cytophagales</taxon>
        <taxon>Spirosomataceae</taxon>
        <taxon>Dyadobacter</taxon>
    </lineage>
</organism>
<dbReference type="KEGG" id="dpf:ON006_15405"/>
<dbReference type="AlphaFoldDB" id="A0A9E8NEM0"/>
<name>A0A9E8NEM0_9BACT</name>
<dbReference type="EMBL" id="CP112998">
    <property type="protein sequence ID" value="WAC15320.1"/>
    <property type="molecule type" value="Genomic_DNA"/>
</dbReference>
<dbReference type="Gene3D" id="3.90.550.10">
    <property type="entry name" value="Spore Coat Polysaccharide Biosynthesis Protein SpsA, Chain A"/>
    <property type="match status" value="1"/>
</dbReference>
<protein>
    <recommendedName>
        <fullName evidence="3">Nucleotide-diphospho-sugar transferase</fullName>
    </recommendedName>
</protein>
<evidence type="ECO:0008006" key="3">
    <source>
        <dbReference type="Google" id="ProtNLM"/>
    </source>
</evidence>
<keyword evidence="2" id="KW-1185">Reference proteome</keyword>
<proteinExistence type="predicted"/>
<accession>A0A9E8NEM0</accession>
<dbReference type="Proteomes" id="UP001164653">
    <property type="component" value="Chromosome"/>
</dbReference>
<evidence type="ECO:0000313" key="2">
    <source>
        <dbReference type="Proteomes" id="UP001164653"/>
    </source>
</evidence>
<dbReference type="InterPro" id="IPR029044">
    <property type="entry name" value="Nucleotide-diphossugar_trans"/>
</dbReference>
<sequence length="250" mass="29566">MDKKLFDIPVLLITFNRPETTCLVFEQIRKLRPSHLYLFSDAPRKDMPEDNDLVEACRYLLNDSEIDWDCKVERWFPETNMGCALGICSAITWAFETCSQLIIVEDDCLPHPDFFTFCKFMLDMYRGNDRIMHISGTLMNEEAKESNSDHFFSLIGNTGGWATWKRAWNKYDFWMEQLPEMKSQKRMQSLIRNENTLKYWLDRFDAVYAEEKKQNWEVQWQYTLFKNYALAVVPNTNLISSIDYMAGASL</sequence>
<evidence type="ECO:0000313" key="1">
    <source>
        <dbReference type="EMBL" id="WAC15320.1"/>
    </source>
</evidence>
<gene>
    <name evidence="1" type="ORF">ON006_15405</name>
</gene>
<reference evidence="1" key="1">
    <citation type="submission" date="2022-11" db="EMBL/GenBank/DDBJ databases">
        <title>Dyadobacter pollutisoli sp. nov., isolated from plastic dumped soil.</title>
        <authorList>
            <person name="Kim J.M."/>
            <person name="Kim K.R."/>
            <person name="Lee J.K."/>
            <person name="Hao L."/>
            <person name="Jeon C.O."/>
        </authorList>
    </citation>
    <scope>NUCLEOTIDE SEQUENCE</scope>
    <source>
        <strain evidence="1">U1</strain>
    </source>
</reference>